<dbReference type="Proteomes" id="UP000499080">
    <property type="component" value="Unassembled WGS sequence"/>
</dbReference>
<dbReference type="AlphaFoldDB" id="A0A4Y2QEX3"/>
<reference evidence="1 2" key="1">
    <citation type="journal article" date="2019" name="Sci. Rep.">
        <title>Orb-weaving spider Araneus ventricosus genome elucidates the spidroin gene catalogue.</title>
        <authorList>
            <person name="Kono N."/>
            <person name="Nakamura H."/>
            <person name="Ohtoshi R."/>
            <person name="Moran D.A.P."/>
            <person name="Shinohara A."/>
            <person name="Yoshida Y."/>
            <person name="Fujiwara M."/>
            <person name="Mori M."/>
            <person name="Tomita M."/>
            <person name="Arakawa K."/>
        </authorList>
    </citation>
    <scope>NUCLEOTIDE SEQUENCE [LARGE SCALE GENOMIC DNA]</scope>
</reference>
<keyword evidence="2" id="KW-1185">Reference proteome</keyword>
<name>A0A4Y2QEX3_ARAVE</name>
<comment type="caution">
    <text evidence="1">The sequence shown here is derived from an EMBL/GenBank/DDBJ whole genome shotgun (WGS) entry which is preliminary data.</text>
</comment>
<gene>
    <name evidence="1" type="ORF">AVEN_137846_1</name>
</gene>
<dbReference type="EMBL" id="BGPR01013783">
    <property type="protein sequence ID" value="GBN62199.1"/>
    <property type="molecule type" value="Genomic_DNA"/>
</dbReference>
<evidence type="ECO:0000313" key="1">
    <source>
        <dbReference type="EMBL" id="GBN62199.1"/>
    </source>
</evidence>
<accession>A0A4Y2QEX3</accession>
<protein>
    <submittedName>
        <fullName evidence="1">Uncharacterized protein</fullName>
    </submittedName>
</protein>
<evidence type="ECO:0000313" key="2">
    <source>
        <dbReference type="Proteomes" id="UP000499080"/>
    </source>
</evidence>
<sequence>MLRGSKAVLLVWCGNLERGWCQLRRHPRHSPSFSFGDGRSRSTCSTFNFTSSSAHHTLMNSELLLVVFLRLSSKINRVEPSSNKVSVD</sequence>
<proteinExistence type="predicted"/>
<organism evidence="1 2">
    <name type="scientific">Araneus ventricosus</name>
    <name type="common">Orbweaver spider</name>
    <name type="synonym">Epeira ventricosa</name>
    <dbReference type="NCBI Taxonomy" id="182803"/>
    <lineage>
        <taxon>Eukaryota</taxon>
        <taxon>Metazoa</taxon>
        <taxon>Ecdysozoa</taxon>
        <taxon>Arthropoda</taxon>
        <taxon>Chelicerata</taxon>
        <taxon>Arachnida</taxon>
        <taxon>Araneae</taxon>
        <taxon>Araneomorphae</taxon>
        <taxon>Entelegynae</taxon>
        <taxon>Araneoidea</taxon>
        <taxon>Araneidae</taxon>
        <taxon>Araneus</taxon>
    </lineage>
</organism>